<keyword evidence="1" id="KW-1133">Transmembrane helix</keyword>
<dbReference type="PANTHER" id="PTHR34219">
    <property type="entry name" value="IRON-REGULATED INNER MEMBRANE PROTEIN-RELATED"/>
    <property type="match status" value="1"/>
</dbReference>
<gene>
    <name evidence="2" type="ORF">EV191_12327</name>
</gene>
<keyword evidence="1" id="KW-0812">Transmembrane</keyword>
<dbReference type="AlphaFoldDB" id="A0A4R2Q4E0"/>
<dbReference type="Proteomes" id="UP000294911">
    <property type="component" value="Unassembled WGS sequence"/>
</dbReference>
<protein>
    <submittedName>
        <fullName evidence="2">Putative iron-regulated membrane protein</fullName>
    </submittedName>
</protein>
<name>A0A4R2Q4E0_9PSEU</name>
<proteinExistence type="predicted"/>
<dbReference type="PANTHER" id="PTHR34219:SF1">
    <property type="entry name" value="PEPSY DOMAIN-CONTAINING PROTEIN"/>
    <property type="match status" value="1"/>
</dbReference>
<dbReference type="Pfam" id="PF03929">
    <property type="entry name" value="PepSY_TM"/>
    <property type="match status" value="1"/>
</dbReference>
<dbReference type="EMBL" id="SLXQ01000023">
    <property type="protein sequence ID" value="TCP42628.1"/>
    <property type="molecule type" value="Genomic_DNA"/>
</dbReference>
<feature type="transmembrane region" description="Helical" evidence="1">
    <location>
        <begin position="209"/>
        <end position="228"/>
    </location>
</feature>
<evidence type="ECO:0000256" key="1">
    <source>
        <dbReference type="SAM" id="Phobius"/>
    </source>
</evidence>
<evidence type="ECO:0000313" key="3">
    <source>
        <dbReference type="Proteomes" id="UP000294911"/>
    </source>
</evidence>
<evidence type="ECO:0000313" key="2">
    <source>
        <dbReference type="EMBL" id="TCP42628.1"/>
    </source>
</evidence>
<feature type="transmembrane region" description="Helical" evidence="1">
    <location>
        <begin position="170"/>
        <end position="188"/>
    </location>
</feature>
<comment type="caution">
    <text evidence="2">The sequence shown here is derived from an EMBL/GenBank/DDBJ whole genome shotgun (WGS) entry which is preliminary data.</text>
</comment>
<keyword evidence="3" id="KW-1185">Reference proteome</keyword>
<accession>A0A4R2Q4E0</accession>
<sequence length="455" mass="49519">MTVDESVEPDRAVPAPSGWSGVRSLLLRLHFYAGILIAPFLVVAALSGLLFVFTPQLDELVYDDVVSVADSPASVPLAQQVDAGLTARPDDTLMAVRPATTGTDATQIIFAAPDLPESYRRTVFVNPHSAEVTGVLETYGSGQALPIQAWVDNLHRGLHLGDIGRLYSELAASWLWIVAIGGVVLWFSRRRKRTLLRPESGAKGRRRTLSWHGATGMWLAVGLVFLSATGLTWSQYAGGNITELRSALSWETPAVSGTVHSPTVSSSDVGLDRITAAARERGLSGDIEVTPPSGTGEAYIVQQVGRQWPTQQDSVAIDPANAQVTETLRFEDFPLIAKLARWGIDAHMGLLFGWVNQVVLVLLGGGLLCVIFWGYRMWWLRRPTRGMRRGFGRPPLRGMWRRVPGSVLAPLAVLALFVGYFVPLLGISLLLFLLLDCVLGLRARRAVGDRKEVAS</sequence>
<organism evidence="2 3">
    <name type="scientific">Tamaricihabitans halophyticus</name>
    <dbReference type="NCBI Taxonomy" id="1262583"/>
    <lineage>
        <taxon>Bacteria</taxon>
        <taxon>Bacillati</taxon>
        <taxon>Actinomycetota</taxon>
        <taxon>Actinomycetes</taxon>
        <taxon>Pseudonocardiales</taxon>
        <taxon>Pseudonocardiaceae</taxon>
        <taxon>Tamaricihabitans</taxon>
    </lineage>
</organism>
<feature type="transmembrane region" description="Helical" evidence="1">
    <location>
        <begin position="29"/>
        <end position="53"/>
    </location>
</feature>
<feature type="transmembrane region" description="Helical" evidence="1">
    <location>
        <begin position="358"/>
        <end position="378"/>
    </location>
</feature>
<reference evidence="2 3" key="1">
    <citation type="submission" date="2019-03" db="EMBL/GenBank/DDBJ databases">
        <title>Genomic Encyclopedia of Type Strains, Phase IV (KMG-IV): sequencing the most valuable type-strain genomes for metagenomic binning, comparative biology and taxonomic classification.</title>
        <authorList>
            <person name="Goeker M."/>
        </authorList>
    </citation>
    <scope>NUCLEOTIDE SEQUENCE [LARGE SCALE GENOMIC DNA]</scope>
    <source>
        <strain evidence="2 3">DSM 45765</strain>
    </source>
</reference>
<dbReference type="OrthoDB" id="9791166at2"/>
<keyword evidence="1" id="KW-0472">Membrane</keyword>
<dbReference type="InterPro" id="IPR005625">
    <property type="entry name" value="PepSY-ass_TM"/>
</dbReference>